<evidence type="ECO:0000256" key="4">
    <source>
        <dbReference type="ARBA" id="ARBA00023242"/>
    </source>
</evidence>
<dbReference type="Proteomes" id="UP000243797">
    <property type="component" value="Unassembled WGS sequence"/>
</dbReference>
<evidence type="ECO:0000256" key="2">
    <source>
        <dbReference type="ARBA" id="ARBA00007991"/>
    </source>
</evidence>
<dbReference type="STRING" id="2082308.A0A2K1QKY8"/>
<reference evidence="6 7" key="1">
    <citation type="submission" date="2017-06" db="EMBL/GenBank/DDBJ databases">
        <title>Draft genome sequence of a variant of Elsinoe murrayae.</title>
        <authorList>
            <person name="Cheng Q."/>
        </authorList>
    </citation>
    <scope>NUCLEOTIDE SEQUENCE [LARGE SCALE GENOMIC DNA]</scope>
    <source>
        <strain evidence="6 7">CQ-2017a</strain>
    </source>
</reference>
<evidence type="ECO:0008006" key="8">
    <source>
        <dbReference type="Google" id="ProtNLM"/>
    </source>
</evidence>
<dbReference type="InterPro" id="IPR051345">
    <property type="entry name" value="Importin_beta-like_NTR"/>
</dbReference>
<keyword evidence="4" id="KW-0539">Nucleus</keyword>
<accession>A0A2K1QKY8</accession>
<dbReference type="GO" id="GO:0005737">
    <property type="term" value="C:cytoplasm"/>
    <property type="evidence" value="ECO:0007669"/>
    <property type="project" value="TreeGrafter"/>
</dbReference>
<evidence type="ECO:0000256" key="1">
    <source>
        <dbReference type="ARBA" id="ARBA00004123"/>
    </source>
</evidence>
<evidence type="ECO:0000313" key="6">
    <source>
        <dbReference type="EMBL" id="PNS15602.1"/>
    </source>
</evidence>
<dbReference type="PANTHER" id="PTHR12363:SF33">
    <property type="entry name" value="IMPORTIN-13"/>
    <property type="match status" value="1"/>
</dbReference>
<dbReference type="SUPFAM" id="SSF48371">
    <property type="entry name" value="ARM repeat"/>
    <property type="match status" value="1"/>
</dbReference>
<feature type="region of interest" description="Disordered" evidence="5">
    <location>
        <begin position="674"/>
        <end position="694"/>
    </location>
</feature>
<evidence type="ECO:0000256" key="5">
    <source>
        <dbReference type="SAM" id="MobiDB-lite"/>
    </source>
</evidence>
<sequence length="986" mass="108801">MDSSERAAALITRLNDRSEAANAPVISQQLQELQLSSDGWTIADNLLSVQDTNLRFYGALTFQIKLNRDAARLGPDDSQALLERLINHLVTCVNDSSQIYIIEKLCSVLATYLTQATCQWSEPLAQIVCQFARNESPQNLSGIGHAVSLLSKAHFRAILRLSRILVEDLGRFQGDDIRNHQIEEVVKGSVPIFATLFNRALQIEQGSGILSEDALSAFTAWFKYSSSRFLVDLDTWNLFRDMLDTIIQCLYNINFSIVAIAADALADVLELHAHCLSDKQMEQIWPAVNHALEATLDQSSEERLPLLRLVVAWGKYMVPDIVKSPDSPNFRSLTANLTSQLFDIDWAEDGCEQLYLILDFWTDLADYLFESPPPDADGSHWQAIEAMLQPMIQALLDTLDRKDDQTMAEADPDYVEDWQRLRQDFAGILVKFMGTGYIPVYSMCADQIEQGLERNDWIRVESIIQILSDMADEWEPSTAAEEALSRIFQSRIFQLVSDQASLESTSVRLKRTIVRFVDNYSFFFHHEPAQIPVIMTLLMTLMEQSLSAAPKLGDYCAKCIASICSSCRRRLVVMLSDLMNFCIQVLANPSLSTYQREKVYSGIAYVLQALPRESDKIQPLRALIAQLHSDAQAARGLLEAGDTEGGEQGIFTVFQCLAAAGKAFHNRPRQVILDDDDGSRSVEDHSTSPWRSPEGSAIPQTILDMLKLVYLVPWSGDARGAACAVFNVGLTESVPGPFIFPSGVISSFLSDIDLSTPRLESIITTACGFVSASSRSNAVRCPEDVAKLLNAITAVLLALPSPVHDPALAQLIIDFLNRLINKYSDVLFSNSALPDVLRFCLSALVSDAPMLKRSTAGFVGELLTLPQELARNEPPIPGLADYAQSVVDDLLPHVATAIVHQVGGNAQRSELEAISRVLRAFIVASPKSKGLLDMALSTSSFPAEAKVDAKGKRMFVGKIATLRGGKGTTEAVKAFWAECRGTVGSY</sequence>
<dbReference type="GO" id="GO:0005634">
    <property type="term" value="C:nucleus"/>
    <property type="evidence" value="ECO:0007669"/>
    <property type="project" value="UniProtKB-SubCell"/>
</dbReference>
<dbReference type="InParanoid" id="A0A2K1QKY8"/>
<comment type="similarity">
    <text evidence="2">Belongs to the importin beta family.</text>
</comment>
<dbReference type="OrthoDB" id="2016913at2759"/>
<evidence type="ECO:0000313" key="7">
    <source>
        <dbReference type="Proteomes" id="UP000243797"/>
    </source>
</evidence>
<protein>
    <recommendedName>
        <fullName evidence="8">Importin N-terminal domain-containing protein</fullName>
    </recommendedName>
</protein>
<gene>
    <name evidence="6" type="ORF">CAC42_861</name>
</gene>
<dbReference type="FunCoup" id="A0A2K1QKY8">
    <property type="interactions" value="209"/>
</dbReference>
<dbReference type="GO" id="GO:0006606">
    <property type="term" value="P:protein import into nucleus"/>
    <property type="evidence" value="ECO:0007669"/>
    <property type="project" value="TreeGrafter"/>
</dbReference>
<dbReference type="Gene3D" id="1.25.10.10">
    <property type="entry name" value="Leucine-rich Repeat Variant"/>
    <property type="match status" value="1"/>
</dbReference>
<organism evidence="6 7">
    <name type="scientific">Sphaceloma murrayae</name>
    <dbReference type="NCBI Taxonomy" id="2082308"/>
    <lineage>
        <taxon>Eukaryota</taxon>
        <taxon>Fungi</taxon>
        <taxon>Dikarya</taxon>
        <taxon>Ascomycota</taxon>
        <taxon>Pezizomycotina</taxon>
        <taxon>Dothideomycetes</taxon>
        <taxon>Dothideomycetidae</taxon>
        <taxon>Myriangiales</taxon>
        <taxon>Elsinoaceae</taxon>
        <taxon>Sphaceloma</taxon>
    </lineage>
</organism>
<keyword evidence="3" id="KW-0813">Transport</keyword>
<dbReference type="InterPro" id="IPR011989">
    <property type="entry name" value="ARM-like"/>
</dbReference>
<keyword evidence="7" id="KW-1185">Reference proteome</keyword>
<dbReference type="AlphaFoldDB" id="A0A2K1QKY8"/>
<name>A0A2K1QKY8_9PEZI</name>
<proteinExistence type="inferred from homology"/>
<dbReference type="InterPro" id="IPR016024">
    <property type="entry name" value="ARM-type_fold"/>
</dbReference>
<comment type="caution">
    <text evidence="6">The sequence shown here is derived from an EMBL/GenBank/DDBJ whole genome shotgun (WGS) entry which is preliminary data.</text>
</comment>
<evidence type="ECO:0000256" key="3">
    <source>
        <dbReference type="ARBA" id="ARBA00022448"/>
    </source>
</evidence>
<dbReference type="PANTHER" id="PTHR12363">
    <property type="entry name" value="TRANSPORTIN 3 AND IMPORTIN 13"/>
    <property type="match status" value="1"/>
</dbReference>
<comment type="subcellular location">
    <subcellularLocation>
        <location evidence="1">Nucleus</location>
    </subcellularLocation>
</comment>
<dbReference type="EMBL" id="NKHZ01000070">
    <property type="protein sequence ID" value="PNS15602.1"/>
    <property type="molecule type" value="Genomic_DNA"/>
</dbReference>